<dbReference type="VEuPathDB" id="AmoebaDB:KM1_014070"/>
<evidence type="ECO:0000313" key="9">
    <source>
        <dbReference type="Proteomes" id="UP000030780"/>
    </source>
</evidence>
<protein>
    <submittedName>
        <fullName evidence="8">Programmed cell death protein, putative</fullName>
    </submittedName>
</protein>
<keyword evidence="4" id="KW-0677">Repeat</keyword>
<dbReference type="FunFam" id="1.25.40.10:FF:000065">
    <property type="entry name" value="Programmed cell death 11"/>
    <property type="match status" value="1"/>
</dbReference>
<feature type="domain" description="S1 motif" evidence="7">
    <location>
        <begin position="911"/>
        <end position="986"/>
    </location>
</feature>
<accession>M7VWI5</accession>
<dbReference type="GO" id="GO:0006364">
    <property type="term" value="P:rRNA processing"/>
    <property type="evidence" value="ECO:0007669"/>
    <property type="project" value="UniProtKB-KW"/>
</dbReference>
<keyword evidence="3" id="KW-0597">Phosphoprotein</keyword>
<feature type="region of interest" description="Disordered" evidence="6">
    <location>
        <begin position="166"/>
        <end position="200"/>
    </location>
</feature>
<dbReference type="FunFam" id="2.40.50.140:FF:000385">
    <property type="entry name" value="rRNA biogenesis protein RRP5, putative"/>
    <property type="match status" value="1"/>
</dbReference>
<dbReference type="EMBL" id="KB638511">
    <property type="protein sequence ID" value="EMS12262.1"/>
    <property type="molecule type" value="Genomic_DNA"/>
</dbReference>
<dbReference type="GO" id="GO:0032040">
    <property type="term" value="C:small-subunit processome"/>
    <property type="evidence" value="ECO:0007669"/>
    <property type="project" value="TreeGrafter"/>
</dbReference>
<keyword evidence="2" id="KW-0698">rRNA processing</keyword>
<feature type="domain" description="S1 motif" evidence="7">
    <location>
        <begin position="492"/>
        <end position="556"/>
    </location>
</feature>
<dbReference type="InterPro" id="IPR012340">
    <property type="entry name" value="NA-bd_OB-fold"/>
</dbReference>
<evidence type="ECO:0000256" key="6">
    <source>
        <dbReference type="SAM" id="MobiDB-lite"/>
    </source>
</evidence>
<feature type="region of interest" description="Disordered" evidence="6">
    <location>
        <begin position="1377"/>
        <end position="1435"/>
    </location>
</feature>
<dbReference type="InterPro" id="IPR003107">
    <property type="entry name" value="HAT"/>
</dbReference>
<evidence type="ECO:0000256" key="4">
    <source>
        <dbReference type="ARBA" id="ARBA00022737"/>
    </source>
</evidence>
<dbReference type="SMART" id="SM00386">
    <property type="entry name" value="HAT"/>
    <property type="match status" value="3"/>
</dbReference>
<feature type="compositionally biased region" description="Basic and acidic residues" evidence="6">
    <location>
        <begin position="187"/>
        <end position="200"/>
    </location>
</feature>
<keyword evidence="5" id="KW-0539">Nucleus</keyword>
<gene>
    <name evidence="8" type="ORF">KM1_014070</name>
</gene>
<feature type="domain" description="S1 motif" evidence="7">
    <location>
        <begin position="403"/>
        <end position="472"/>
    </location>
</feature>
<evidence type="ECO:0000256" key="5">
    <source>
        <dbReference type="ARBA" id="ARBA00023242"/>
    </source>
</evidence>
<dbReference type="SUPFAM" id="SSF50249">
    <property type="entry name" value="Nucleic acid-binding proteins"/>
    <property type="match status" value="4"/>
</dbReference>
<evidence type="ECO:0000256" key="2">
    <source>
        <dbReference type="ARBA" id="ARBA00022552"/>
    </source>
</evidence>
<dbReference type="PROSITE" id="PS50126">
    <property type="entry name" value="S1"/>
    <property type="match status" value="5"/>
</dbReference>
<evidence type="ECO:0000256" key="1">
    <source>
        <dbReference type="ARBA" id="ARBA00004604"/>
    </source>
</evidence>
<organism evidence="8 9">
    <name type="scientific">Entamoeba histolytica HM-3:IMSS</name>
    <dbReference type="NCBI Taxonomy" id="885315"/>
    <lineage>
        <taxon>Eukaryota</taxon>
        <taxon>Amoebozoa</taxon>
        <taxon>Evosea</taxon>
        <taxon>Archamoebae</taxon>
        <taxon>Mastigamoebida</taxon>
        <taxon>Entamoebidae</taxon>
        <taxon>Entamoeba</taxon>
    </lineage>
</organism>
<feature type="compositionally biased region" description="Acidic residues" evidence="6">
    <location>
        <begin position="1409"/>
        <end position="1418"/>
    </location>
</feature>
<dbReference type="SUPFAM" id="SSF48452">
    <property type="entry name" value="TPR-like"/>
    <property type="match status" value="1"/>
</dbReference>
<evidence type="ECO:0000259" key="7">
    <source>
        <dbReference type="PROSITE" id="PS50126"/>
    </source>
</evidence>
<dbReference type="PANTHER" id="PTHR23270">
    <property type="entry name" value="PROGRAMMED CELL DEATH PROTEIN 11 PRE-RRNA PROCESSING PROTEIN RRP5"/>
    <property type="match status" value="1"/>
</dbReference>
<reference evidence="8 9" key="1">
    <citation type="submission" date="2013-01" db="EMBL/GenBank/DDBJ databases">
        <authorList>
            <person name="Inman J."/>
            <person name="Zafar N."/>
            <person name="Lorenzi H."/>
            <person name="Caler E."/>
        </authorList>
    </citation>
    <scope>NUCLEOTIDE SEQUENCE [LARGE SCALE GENOMIC DNA]</scope>
    <source>
        <strain evidence="8 9">HM-3:IMSS</strain>
    </source>
</reference>
<dbReference type="Pfam" id="PF00575">
    <property type="entry name" value="S1"/>
    <property type="match status" value="2"/>
</dbReference>
<dbReference type="InterPro" id="IPR045209">
    <property type="entry name" value="Rrp5"/>
</dbReference>
<dbReference type="OrthoDB" id="18994at2759"/>
<dbReference type="PANTHER" id="PTHR23270:SF10">
    <property type="entry name" value="PROTEIN RRP5 HOMOLOG"/>
    <property type="match status" value="1"/>
</dbReference>
<dbReference type="InterPro" id="IPR003029">
    <property type="entry name" value="S1_domain"/>
</dbReference>
<dbReference type="Gene3D" id="2.40.50.140">
    <property type="entry name" value="Nucleic acid-binding proteins"/>
    <property type="match status" value="2"/>
</dbReference>
<dbReference type="GO" id="GO:0003723">
    <property type="term" value="F:RNA binding"/>
    <property type="evidence" value="ECO:0007669"/>
    <property type="project" value="TreeGrafter"/>
</dbReference>
<feature type="compositionally biased region" description="Acidic residues" evidence="6">
    <location>
        <begin position="166"/>
        <end position="186"/>
    </location>
</feature>
<evidence type="ECO:0000256" key="3">
    <source>
        <dbReference type="ARBA" id="ARBA00022553"/>
    </source>
</evidence>
<feature type="domain" description="S1 motif" evidence="7">
    <location>
        <begin position="1260"/>
        <end position="1333"/>
    </location>
</feature>
<sequence>MSIDNKTQLKYLTEEKKKNIKPKKVSKKEFKEPKEEKKEKEITRIPFPTGYSLNPKDKILGVVSEIKDGRIIISLPFRLKYVCSFENIPFVKLGDIIPLSVISPTTKENRLDCTFDISIINENRGIKINDVVYGIILSIEDYGYQVNVGNNNTVFVKKNEDINDITEENDMSEISNEENEENEDNEEIKKEESEEENKEKKEFRIRKVGDFIQIKITEEVGDKFKGIIADSSCIVEEMKNVRVGCHVKVKNNYQTKNGNVMKMSGGNLYCHLFHNNEEGEEGVVIYYNNQLNKYYISMLPHVICEDFETKTPLEYFKIIEFTISKIDENVGIIGETEDKEEVFLSKKQIKDESCSDIPKEFKIGSTHKGRVMYYSAFDGYCGITTRESILSDKYQSIFDIKSGMIIEGTIKEVNEKGIIVKIGEKIYGFCDKINSGDIPIEDLQSVFKKEQKSKFRVLTVNNRNNSIYLTHKRTLMKATTPIITNIEETELNTITFGTVTFIDNKRGVYLKFFNNIEGFIPTIELFNQKIGMISIGQLLKVRIISFDKQLLLCSLNLFPEENVPEKYEDVSRHFEVGEIYEGIVVAKREKIMLVRIKSGDVQYIAMMPYYLVIDGDEGQDIPKMIRNGTILKECLLLKNQMGQMVITTKKSLISLRKKIGKFNSKEEMTVGKYIGYVSKIKGKYCFISFYNGVTILCYRMNVSDTNLPIEEVLEVGQTVYGYLNKKGIFSLKESSVGSIKEEFMLLRVERDVEPKYGSQLKIEIKDIKPYGIIGKNKEREETIFIPKTGIEGDIKEMNKGNTMKCIVIGVDKERKMIDCIQEKMITKQHIENNKIYKGKVLLNKEEYCVCLVEGNIVFVNKIRMNGGKYTVKEEVEIIIGKEMEGYQNIYEGTINSKPIVYSIKNNTINIGEKIEGVVSYTNESISYLNLGKGITGRLHKINSTKKIEIGEKIECYIIGIQVKGEIIKEKGKEIEGRIEIVELSMKEEGNMEEKIQEGEEIEGIISREMKDGYIISFNSILKGKLNYIEIGDNIEEININKKEYNVGDKIKVKGYYSKENIYLIKDKKEEIKEGEIIVGEVIGNNTKELKIKVLIKGNRIGYIHYCDISNVFNPFPRDYLQNGKYINMYVLSNKPEILCSMRKEYLKEAYDEIFPPLIGGVQTRIVTKDTIKEGEILTGYIIKSSEEEGVDVMVSRDVTIHVAPGELLDNTSYHGKDFSRIFCIQRLVKVSIIDKEGLEGTLKQSVIYPGIIKYFKDIKENIVTKCVIVNITSEGLFLRFFNSNIRGLCHCSKIEDKKLTKKEMEKRFKIKDVIMAKVVHIDKKKHRVNFSIKPEDVGEVEMKDEEETIAIDPWKLALKRKEQKRRNEEKDIAIKEEMKDEEFKEGVEDEANIEWDDPTKEEEKHENTTMEEEEEIEEGKDNNKEEGKANHGDEKSLKKVYNEALEVCDRKKIMLHMIHIYKEKKEVEEEEKIFRTLFKKVKGSCKVYKKYCNFLMRNNREEEIKNTLSKAKTTLDKKKMISLEIHIARLEYKYGSVDKGRSMFEDILTNNPKRHDVWNIYIDMEKEVGDVGVIRRIFERIVKQKLSTKTMKTFLTKYLEFERKYGDESRQEHVRDIAKSFVSTK</sequence>
<feature type="region of interest" description="Disordered" evidence="6">
    <location>
        <begin position="19"/>
        <end position="41"/>
    </location>
</feature>
<dbReference type="Proteomes" id="UP000030780">
    <property type="component" value="Unassembled WGS sequence"/>
</dbReference>
<dbReference type="FunFam" id="2.40.50.140:FF:000103">
    <property type="entry name" value="protein RRP5 homolog"/>
    <property type="match status" value="1"/>
</dbReference>
<proteinExistence type="predicted"/>
<feature type="compositionally biased region" description="Basic and acidic residues" evidence="6">
    <location>
        <begin position="1397"/>
        <end position="1408"/>
    </location>
</feature>
<feature type="compositionally biased region" description="Acidic residues" evidence="6">
    <location>
        <begin position="1387"/>
        <end position="1396"/>
    </location>
</feature>
<dbReference type="Gene3D" id="1.25.40.10">
    <property type="entry name" value="Tetratricopeptide repeat domain"/>
    <property type="match status" value="1"/>
</dbReference>
<feature type="compositionally biased region" description="Basic and acidic residues" evidence="6">
    <location>
        <begin position="1419"/>
        <end position="1435"/>
    </location>
</feature>
<dbReference type="SMART" id="SM00316">
    <property type="entry name" value="S1"/>
    <property type="match status" value="9"/>
</dbReference>
<name>M7VWI5_ENTHI</name>
<dbReference type="InterPro" id="IPR011990">
    <property type="entry name" value="TPR-like_helical_dom_sf"/>
</dbReference>
<feature type="compositionally biased region" description="Basic and acidic residues" evidence="6">
    <location>
        <begin position="1377"/>
        <end position="1386"/>
    </location>
</feature>
<feature type="domain" description="S1 motif" evidence="7">
    <location>
        <begin position="998"/>
        <end position="1053"/>
    </location>
</feature>
<evidence type="ECO:0000313" key="8">
    <source>
        <dbReference type="EMBL" id="EMS12262.1"/>
    </source>
</evidence>
<feature type="compositionally biased region" description="Basic and acidic residues" evidence="6">
    <location>
        <begin position="27"/>
        <end position="41"/>
    </location>
</feature>
<comment type="subcellular location">
    <subcellularLocation>
        <location evidence="1">Nucleus</location>
        <location evidence="1">Nucleolus</location>
    </subcellularLocation>
</comment>